<evidence type="ECO:0000313" key="3">
    <source>
        <dbReference type="Proteomes" id="UP000298781"/>
    </source>
</evidence>
<dbReference type="Proteomes" id="UP000298781">
    <property type="component" value="Chromosome"/>
</dbReference>
<keyword evidence="1" id="KW-0812">Transmembrane</keyword>
<organism evidence="2 3">
    <name type="scientific">Phreatobacter stygius</name>
    <dbReference type="NCBI Taxonomy" id="1940610"/>
    <lineage>
        <taxon>Bacteria</taxon>
        <taxon>Pseudomonadati</taxon>
        <taxon>Pseudomonadota</taxon>
        <taxon>Alphaproteobacteria</taxon>
        <taxon>Hyphomicrobiales</taxon>
        <taxon>Phreatobacteraceae</taxon>
        <taxon>Phreatobacter</taxon>
    </lineage>
</organism>
<gene>
    <name evidence="2" type="ORF">E8M01_25540</name>
</gene>
<reference evidence="2 3" key="1">
    <citation type="submission" date="2019-04" db="EMBL/GenBank/DDBJ databases">
        <title>Phreatobacter aquaticus sp. nov.</title>
        <authorList>
            <person name="Choi A."/>
        </authorList>
    </citation>
    <scope>NUCLEOTIDE SEQUENCE [LARGE SCALE GENOMIC DNA]</scope>
    <source>
        <strain evidence="2 3">KCTC 52518</strain>
    </source>
</reference>
<keyword evidence="1" id="KW-1133">Transmembrane helix</keyword>
<proteinExistence type="predicted"/>
<accession>A0A4D7B0Y4</accession>
<dbReference type="AlphaFoldDB" id="A0A4D7B0Y4"/>
<dbReference type="EMBL" id="CP039690">
    <property type="protein sequence ID" value="QCI67294.1"/>
    <property type="molecule type" value="Genomic_DNA"/>
</dbReference>
<protein>
    <submittedName>
        <fullName evidence="2">Uncharacterized protein</fullName>
    </submittedName>
</protein>
<feature type="transmembrane region" description="Helical" evidence="1">
    <location>
        <begin position="12"/>
        <end position="33"/>
    </location>
</feature>
<dbReference type="RefSeq" id="WP_136962725.1">
    <property type="nucleotide sequence ID" value="NZ_CP039690.1"/>
</dbReference>
<name>A0A4D7B0Y4_9HYPH</name>
<evidence type="ECO:0000313" key="2">
    <source>
        <dbReference type="EMBL" id="QCI67294.1"/>
    </source>
</evidence>
<dbReference type="KEGG" id="pstg:E8M01_25540"/>
<keyword evidence="3" id="KW-1185">Reference proteome</keyword>
<sequence length="96" mass="10965">MSYLVNLLFSWAIVFVFVLAPTSFVGALVAWLVPSRWRALPVLGLVLLWPTHLAVNFGADPKLGQPRDIFLMWLPPVLLAMMLGVWLVNWIRRLPR</sequence>
<evidence type="ECO:0000256" key="1">
    <source>
        <dbReference type="SAM" id="Phobius"/>
    </source>
</evidence>
<feature type="transmembrane region" description="Helical" evidence="1">
    <location>
        <begin position="40"/>
        <end position="59"/>
    </location>
</feature>
<keyword evidence="1" id="KW-0472">Membrane</keyword>
<feature type="transmembrane region" description="Helical" evidence="1">
    <location>
        <begin position="71"/>
        <end position="91"/>
    </location>
</feature>